<sequence>MRAFIYTQLIAVLAAIKGLDARTISSRSEITRQDPETISAIGAQQQQYNEPWRVYGQFDGDGDSQLSNLKFLSEM</sequence>
<gene>
    <name evidence="2" type="ORF">TWF694_007223</name>
</gene>
<evidence type="ECO:0000313" key="2">
    <source>
        <dbReference type="EMBL" id="KAK6541411.1"/>
    </source>
</evidence>
<name>A0AAV9XHI3_9PEZI</name>
<keyword evidence="1" id="KW-0732">Signal</keyword>
<dbReference type="Proteomes" id="UP001365542">
    <property type="component" value="Unassembled WGS sequence"/>
</dbReference>
<protein>
    <submittedName>
        <fullName evidence="2">Uncharacterized protein</fullName>
    </submittedName>
</protein>
<proteinExistence type="predicted"/>
<evidence type="ECO:0000313" key="3">
    <source>
        <dbReference type="Proteomes" id="UP001365542"/>
    </source>
</evidence>
<feature type="signal peptide" evidence="1">
    <location>
        <begin position="1"/>
        <end position="21"/>
    </location>
</feature>
<dbReference type="AlphaFoldDB" id="A0AAV9XHI3"/>
<keyword evidence="3" id="KW-1185">Reference proteome</keyword>
<evidence type="ECO:0000256" key="1">
    <source>
        <dbReference type="SAM" id="SignalP"/>
    </source>
</evidence>
<organism evidence="2 3">
    <name type="scientific">Orbilia ellipsospora</name>
    <dbReference type="NCBI Taxonomy" id="2528407"/>
    <lineage>
        <taxon>Eukaryota</taxon>
        <taxon>Fungi</taxon>
        <taxon>Dikarya</taxon>
        <taxon>Ascomycota</taxon>
        <taxon>Pezizomycotina</taxon>
        <taxon>Orbiliomycetes</taxon>
        <taxon>Orbiliales</taxon>
        <taxon>Orbiliaceae</taxon>
        <taxon>Orbilia</taxon>
    </lineage>
</organism>
<feature type="chain" id="PRO_5043530322" evidence="1">
    <location>
        <begin position="22"/>
        <end position="75"/>
    </location>
</feature>
<comment type="caution">
    <text evidence="2">The sequence shown here is derived from an EMBL/GenBank/DDBJ whole genome shotgun (WGS) entry which is preliminary data.</text>
</comment>
<dbReference type="EMBL" id="JAVHJO010000003">
    <property type="protein sequence ID" value="KAK6541411.1"/>
    <property type="molecule type" value="Genomic_DNA"/>
</dbReference>
<reference evidence="2 3" key="1">
    <citation type="submission" date="2019-10" db="EMBL/GenBank/DDBJ databases">
        <authorList>
            <person name="Palmer J.M."/>
        </authorList>
    </citation>
    <scope>NUCLEOTIDE SEQUENCE [LARGE SCALE GENOMIC DNA]</scope>
    <source>
        <strain evidence="2 3">TWF694</strain>
    </source>
</reference>
<accession>A0AAV9XHI3</accession>